<gene>
    <name evidence="1" type="ORF">CK620_10260</name>
    <name evidence="2" type="ORF">CK621_10150</name>
</gene>
<accession>A0A2A2AWX7</accession>
<evidence type="ECO:0000313" key="1">
    <source>
        <dbReference type="EMBL" id="PAT34034.1"/>
    </source>
</evidence>
<evidence type="ECO:0000313" key="2">
    <source>
        <dbReference type="EMBL" id="PAT42257.1"/>
    </source>
</evidence>
<organism evidence="1 3">
    <name type="scientific">Vandammella animalimorsus</name>
    <dbReference type="NCBI Taxonomy" id="2029117"/>
    <lineage>
        <taxon>Bacteria</taxon>
        <taxon>Pseudomonadati</taxon>
        <taxon>Pseudomonadota</taxon>
        <taxon>Betaproteobacteria</taxon>
        <taxon>Burkholderiales</taxon>
        <taxon>Comamonadaceae</taxon>
        <taxon>Vandammella</taxon>
    </lineage>
</organism>
<accession>A0A2A2A8H7</accession>
<dbReference type="AlphaFoldDB" id="A0A2A2A8H7"/>
<dbReference type="EMBL" id="NSJF01000005">
    <property type="protein sequence ID" value="PAT34034.1"/>
    <property type="molecule type" value="Genomic_DNA"/>
</dbReference>
<dbReference type="InterPro" id="IPR010985">
    <property type="entry name" value="Ribbon_hlx_hlx"/>
</dbReference>
<comment type="caution">
    <text evidence="1">The sequence shown here is derived from an EMBL/GenBank/DDBJ whole genome shotgun (WGS) entry which is preliminary data.</text>
</comment>
<evidence type="ECO:0000313" key="3">
    <source>
        <dbReference type="Proteomes" id="UP000217999"/>
    </source>
</evidence>
<reference evidence="3 4" key="1">
    <citation type="submission" date="2017-08" db="EMBL/GenBank/DDBJ databases">
        <title>WGS of Clinical strains of the CDC Group NO-1 linked to zoonotic infections in humans.</title>
        <authorList>
            <person name="Bernier A.-M."/>
            <person name="Bernard K."/>
        </authorList>
    </citation>
    <scope>NUCLEOTIDE SEQUENCE [LARGE SCALE GENOMIC DNA]</scope>
    <source>
        <strain evidence="1 3">NML03-0146</strain>
        <strain evidence="2 4">NML120219</strain>
    </source>
</reference>
<dbReference type="GO" id="GO:0006355">
    <property type="term" value="P:regulation of DNA-templated transcription"/>
    <property type="evidence" value="ECO:0007669"/>
    <property type="project" value="InterPro"/>
</dbReference>
<name>A0A2A2A8H7_9BURK</name>
<protein>
    <submittedName>
        <fullName evidence="1">Toxin-antitoxin system HicB family antitoxin</fullName>
    </submittedName>
</protein>
<dbReference type="EMBL" id="NSJE01000016">
    <property type="protein sequence ID" value="PAT42257.1"/>
    <property type="molecule type" value="Genomic_DNA"/>
</dbReference>
<dbReference type="Proteomes" id="UP000218439">
    <property type="component" value="Unassembled WGS sequence"/>
</dbReference>
<sequence length="80" mass="8767">MSALNVHLPESLHAMARQLAAEEGISVDHLIALALAEKISALKTEDYLQSRSRRACEDQYQAVLDAVRAQGNRPLPDDAL</sequence>
<dbReference type="Proteomes" id="UP000217999">
    <property type="component" value="Unassembled WGS sequence"/>
</dbReference>
<proteinExistence type="predicted"/>
<dbReference type="SUPFAM" id="SSF47598">
    <property type="entry name" value="Ribbon-helix-helix"/>
    <property type="match status" value="1"/>
</dbReference>
<dbReference type="RefSeq" id="WP_095550213.1">
    <property type="nucleotide sequence ID" value="NZ_CP154474.1"/>
</dbReference>
<evidence type="ECO:0000313" key="4">
    <source>
        <dbReference type="Proteomes" id="UP000218439"/>
    </source>
</evidence>